<organism evidence="2 3">
    <name type="scientific">Brassica cretica</name>
    <name type="common">Mustard</name>
    <dbReference type="NCBI Taxonomy" id="69181"/>
    <lineage>
        <taxon>Eukaryota</taxon>
        <taxon>Viridiplantae</taxon>
        <taxon>Streptophyta</taxon>
        <taxon>Embryophyta</taxon>
        <taxon>Tracheophyta</taxon>
        <taxon>Spermatophyta</taxon>
        <taxon>Magnoliopsida</taxon>
        <taxon>eudicotyledons</taxon>
        <taxon>Gunneridae</taxon>
        <taxon>Pentapetalae</taxon>
        <taxon>rosids</taxon>
        <taxon>malvids</taxon>
        <taxon>Brassicales</taxon>
        <taxon>Brassicaceae</taxon>
        <taxon>Brassiceae</taxon>
        <taxon>Brassica</taxon>
    </lineage>
</organism>
<feature type="compositionally biased region" description="Polar residues" evidence="1">
    <location>
        <begin position="18"/>
        <end position="29"/>
    </location>
</feature>
<evidence type="ECO:0000256" key="1">
    <source>
        <dbReference type="SAM" id="MobiDB-lite"/>
    </source>
</evidence>
<dbReference type="EMBL" id="QGKV02000832">
    <property type="protein sequence ID" value="KAF3552208.1"/>
    <property type="molecule type" value="Genomic_DNA"/>
</dbReference>
<protein>
    <submittedName>
        <fullName evidence="2">Uncharacterized protein</fullName>
    </submittedName>
</protein>
<accession>A0ABQ7CLX6</accession>
<proteinExistence type="predicted"/>
<keyword evidence="3" id="KW-1185">Reference proteome</keyword>
<gene>
    <name evidence="2" type="ORF">DY000_02008655</name>
</gene>
<dbReference type="Proteomes" id="UP000266723">
    <property type="component" value="Unassembled WGS sequence"/>
</dbReference>
<comment type="caution">
    <text evidence="2">The sequence shown here is derived from an EMBL/GenBank/DDBJ whole genome shotgun (WGS) entry which is preliminary data.</text>
</comment>
<evidence type="ECO:0000313" key="3">
    <source>
        <dbReference type="Proteomes" id="UP000266723"/>
    </source>
</evidence>
<name>A0ABQ7CLX6_BRACR</name>
<reference evidence="2 3" key="1">
    <citation type="journal article" date="2020" name="BMC Genomics">
        <title>Intraspecific diversification of the crop wild relative Brassica cretica Lam. using demographic model selection.</title>
        <authorList>
            <person name="Kioukis A."/>
            <person name="Michalopoulou V.A."/>
            <person name="Briers L."/>
            <person name="Pirintsos S."/>
            <person name="Studholme D.J."/>
            <person name="Pavlidis P."/>
            <person name="Sarris P.F."/>
        </authorList>
    </citation>
    <scope>NUCLEOTIDE SEQUENCE [LARGE SCALE GENOMIC DNA]</scope>
    <source>
        <strain evidence="3">cv. PFS-1207/04</strain>
    </source>
</reference>
<feature type="region of interest" description="Disordered" evidence="1">
    <location>
        <begin position="1"/>
        <end position="86"/>
    </location>
</feature>
<evidence type="ECO:0000313" key="2">
    <source>
        <dbReference type="EMBL" id="KAF3552208.1"/>
    </source>
</evidence>
<sequence>MENTPERVSALERLGPITDSQPLPAQTETSEPSSRRRLVRPPGRRVTAYYLSVQGAGVRKRRTTKATPSPCKRSTRTIPRNEENHMCKKVGEDRIDAAPYSLKPYIQRREREHNENS</sequence>